<evidence type="ECO:0000313" key="1">
    <source>
        <dbReference type="EMBL" id="MBL0748921.1"/>
    </source>
</evidence>
<dbReference type="Proteomes" id="UP000636918">
    <property type="component" value="Unassembled WGS sequence"/>
</dbReference>
<keyword evidence="2" id="KW-1185">Reference proteome</keyword>
<organism evidence="1 2">
    <name type="scientific">Nocardioides baculatus</name>
    <dbReference type="NCBI Taxonomy" id="2801337"/>
    <lineage>
        <taxon>Bacteria</taxon>
        <taxon>Bacillati</taxon>
        <taxon>Actinomycetota</taxon>
        <taxon>Actinomycetes</taxon>
        <taxon>Propionibacteriales</taxon>
        <taxon>Nocardioidaceae</taxon>
        <taxon>Nocardioides</taxon>
    </lineage>
</organism>
<dbReference type="EMBL" id="JAERSG010000004">
    <property type="protein sequence ID" value="MBL0748921.1"/>
    <property type="molecule type" value="Genomic_DNA"/>
</dbReference>
<proteinExistence type="predicted"/>
<protein>
    <submittedName>
        <fullName evidence="1">Uncharacterized protein</fullName>
    </submittedName>
</protein>
<gene>
    <name evidence="1" type="ORF">JI751_14970</name>
</gene>
<reference evidence="1 2" key="1">
    <citation type="submission" date="2021-01" db="EMBL/GenBank/DDBJ databases">
        <title>Genome seq and assembly of Nocardiodes sp. G10.</title>
        <authorList>
            <person name="Chhetri G."/>
        </authorList>
    </citation>
    <scope>NUCLEOTIDE SEQUENCE [LARGE SCALE GENOMIC DNA]</scope>
    <source>
        <strain evidence="1 2">G10</strain>
    </source>
</reference>
<name>A0ABS1LB58_9ACTN</name>
<accession>A0ABS1LB58</accession>
<evidence type="ECO:0000313" key="2">
    <source>
        <dbReference type="Proteomes" id="UP000636918"/>
    </source>
</evidence>
<dbReference type="RefSeq" id="WP_201938431.1">
    <property type="nucleotide sequence ID" value="NZ_JAERSG010000004.1"/>
</dbReference>
<sequence>MWSWLRDLGGLVLLWLCLHVAWCAVFGTWRAWEVRLARGVVRRVRGTPAATVVPVRRPIEDVAADVRRLRAAFERPGLRFAKWEGTRLAYDAALAEAADSLEIPHLLLVMAPGVELDVERGRVEWLLRESGLLLHDRAA</sequence>
<comment type="caution">
    <text evidence="1">The sequence shown here is derived from an EMBL/GenBank/DDBJ whole genome shotgun (WGS) entry which is preliminary data.</text>
</comment>